<gene>
    <name evidence="1" type="ORF">VLY81_10185</name>
</gene>
<sequence>MNETDPAFGAPGTRCPAFETRQKRLQQMLDELVRGDVYMKMPWRPSRIRASVTRAFVPSGRGAG</sequence>
<dbReference type="EMBL" id="CP141614">
    <property type="protein sequence ID" value="WRP13800.1"/>
    <property type="molecule type" value="Genomic_DNA"/>
</dbReference>
<accession>A0ABZ1BMK1</accession>
<dbReference type="Proteomes" id="UP001333102">
    <property type="component" value="Chromosome"/>
</dbReference>
<organism evidence="1 2">
    <name type="scientific">Geochorda subterranea</name>
    <dbReference type="NCBI Taxonomy" id="3109564"/>
    <lineage>
        <taxon>Bacteria</taxon>
        <taxon>Bacillati</taxon>
        <taxon>Bacillota</taxon>
        <taxon>Limnochordia</taxon>
        <taxon>Limnochordales</taxon>
        <taxon>Geochordaceae</taxon>
        <taxon>Geochorda</taxon>
    </lineage>
</organism>
<name>A0ABZ1BMK1_9FIRM</name>
<evidence type="ECO:0000313" key="2">
    <source>
        <dbReference type="Proteomes" id="UP001333102"/>
    </source>
</evidence>
<protein>
    <submittedName>
        <fullName evidence="1">Uncharacterized protein</fullName>
    </submittedName>
</protein>
<reference evidence="2" key="1">
    <citation type="submission" date="2023-12" db="EMBL/GenBank/DDBJ databases">
        <title>Novel isolates from deep terrestrial aquifers shed light on the physiology and ecology of the class Limnochordia.</title>
        <authorList>
            <person name="Karnachuk O.V."/>
            <person name="Lukina A.P."/>
            <person name="Avakyan M.R."/>
            <person name="Kadnikov V."/>
            <person name="Begmatov S."/>
            <person name="Beletsky A.V."/>
            <person name="Mardanov A.V."/>
            <person name="Ravin N.V."/>
        </authorList>
    </citation>
    <scope>NUCLEOTIDE SEQUENCE [LARGE SCALE GENOMIC DNA]</scope>
    <source>
        <strain evidence="2">LN</strain>
    </source>
</reference>
<keyword evidence="2" id="KW-1185">Reference proteome</keyword>
<proteinExistence type="predicted"/>
<dbReference type="RefSeq" id="WP_324668055.1">
    <property type="nucleotide sequence ID" value="NZ_CP141614.1"/>
</dbReference>
<evidence type="ECO:0000313" key="1">
    <source>
        <dbReference type="EMBL" id="WRP13800.1"/>
    </source>
</evidence>